<organism evidence="1 2">
    <name type="scientific">Noviluteimonas gilva</name>
    <dbReference type="NCBI Taxonomy" id="2682097"/>
    <lineage>
        <taxon>Bacteria</taxon>
        <taxon>Pseudomonadati</taxon>
        <taxon>Pseudomonadota</taxon>
        <taxon>Gammaproteobacteria</taxon>
        <taxon>Lysobacterales</taxon>
        <taxon>Lysobacteraceae</taxon>
        <taxon>Noviluteimonas</taxon>
    </lineage>
</organism>
<comment type="caution">
    <text evidence="1">The sequence shown here is derived from an EMBL/GenBank/DDBJ whole genome shotgun (WGS) entry which is preliminary data.</text>
</comment>
<gene>
    <name evidence="1" type="ORF">GN331_03855</name>
</gene>
<dbReference type="Gene3D" id="3.40.50.1000">
    <property type="entry name" value="HAD superfamily/HAD-like"/>
    <property type="match status" value="1"/>
</dbReference>
<sequence>MKTRTVFVDVDDTLIRSIGTRRIPMPAVVESVRALHRAGVTLYLWSTGGADYARASAVELGIEQCFVAFLPKPDAYLDDQSVADWRDCRHVLPGNAEALL</sequence>
<name>A0A7C9HL20_9GAMM</name>
<dbReference type="EMBL" id="WOXT01000001">
    <property type="protein sequence ID" value="MUV13337.1"/>
    <property type="molecule type" value="Genomic_DNA"/>
</dbReference>
<evidence type="ECO:0000313" key="1">
    <source>
        <dbReference type="EMBL" id="MUV13337.1"/>
    </source>
</evidence>
<dbReference type="InterPro" id="IPR036412">
    <property type="entry name" value="HAD-like_sf"/>
</dbReference>
<dbReference type="Proteomes" id="UP000479692">
    <property type="component" value="Unassembled WGS sequence"/>
</dbReference>
<dbReference type="AlphaFoldDB" id="A0A7C9HL20"/>
<evidence type="ECO:0000313" key="2">
    <source>
        <dbReference type="Proteomes" id="UP000479692"/>
    </source>
</evidence>
<accession>A0A7C9HL20</accession>
<protein>
    <submittedName>
        <fullName evidence="1">DUF705 domain-containing protein</fullName>
    </submittedName>
</protein>
<dbReference type="InterPro" id="IPR023214">
    <property type="entry name" value="HAD_sf"/>
</dbReference>
<dbReference type="SUPFAM" id="SSF56784">
    <property type="entry name" value="HAD-like"/>
    <property type="match status" value="1"/>
</dbReference>
<dbReference type="InterPro" id="IPR007827">
    <property type="entry name" value="DUF705"/>
</dbReference>
<reference evidence="1 2" key="1">
    <citation type="submission" date="2019-12" db="EMBL/GenBank/DDBJ databases">
        <authorList>
            <person name="Xu J."/>
        </authorList>
    </citation>
    <scope>NUCLEOTIDE SEQUENCE [LARGE SCALE GENOMIC DNA]</scope>
    <source>
        <strain evidence="1 2">HX-5-24</strain>
    </source>
</reference>
<dbReference type="Pfam" id="PF05152">
    <property type="entry name" value="DUF705"/>
    <property type="match status" value="1"/>
</dbReference>
<proteinExistence type="predicted"/>
<keyword evidence="2" id="KW-1185">Reference proteome</keyword>
<dbReference type="RefSeq" id="WP_156640463.1">
    <property type="nucleotide sequence ID" value="NZ_WOXT01000001.1"/>
</dbReference>